<feature type="chain" id="PRO_5043421398" evidence="1">
    <location>
        <begin position="21"/>
        <end position="237"/>
    </location>
</feature>
<dbReference type="Proteomes" id="UP000215539">
    <property type="component" value="Chromosome 1"/>
</dbReference>
<dbReference type="Pfam" id="PF13648">
    <property type="entry name" value="Lipocalin_4"/>
    <property type="match status" value="2"/>
</dbReference>
<reference evidence="3 5" key="1">
    <citation type="submission" date="2016-02" db="EMBL/GenBank/DDBJ databases">
        <authorList>
            <person name="Holder M.E."/>
            <person name="Ajami N.J."/>
            <person name="Petrosino J.F."/>
        </authorList>
    </citation>
    <scope>NUCLEOTIDE SEQUENCE [LARGE SCALE GENOMIC DNA]</scope>
    <source>
        <strain evidence="3 5">CCUG 32990</strain>
    </source>
</reference>
<keyword evidence="5" id="KW-1185">Reference proteome</keyword>
<evidence type="ECO:0000313" key="4">
    <source>
        <dbReference type="EMBL" id="SNV12489.1"/>
    </source>
</evidence>
<dbReference type="Proteomes" id="UP000065822">
    <property type="component" value="Chromosome"/>
</dbReference>
<sequence>MKNVAFLKSALMAVSILFFAASCSKDKEESKEDLIQGTWFLTSNGGAPVDNDLSPKIVFANNKVTITSVYKNEQDKIVEESEEGTFRIEGNTLILISSKMVEGRTEIVSLTSSEMVLKTKRGIDVYRRTKIAYEEVHATQKSLQGTWNLNTYNGTSVTDEQMKKSNLVIADDNFTLTTYEDGKEKVVKGTFVIEKGNRIIVTESAQKTARYQVVILEKDKLSIKLMSEDDVLGFVKK</sequence>
<evidence type="ECO:0000259" key="2">
    <source>
        <dbReference type="Pfam" id="PF13648"/>
    </source>
</evidence>
<feature type="domain" description="Lipocalin-like" evidence="2">
    <location>
        <begin position="35"/>
        <end position="117"/>
    </location>
</feature>
<dbReference type="EMBL" id="LT906449">
    <property type="protein sequence ID" value="SNV12489.1"/>
    <property type="molecule type" value="Genomic_DNA"/>
</dbReference>
<proteinExistence type="predicted"/>
<reference evidence="4 6" key="2">
    <citation type="submission" date="2017-06" db="EMBL/GenBank/DDBJ databases">
        <authorList>
            <consortium name="Pathogen Informatics"/>
        </authorList>
    </citation>
    <scope>NUCLEOTIDE SEQUENCE [LARGE SCALE GENOMIC DNA]</scope>
    <source>
        <strain evidence="4 6">NCTC12947</strain>
    </source>
</reference>
<protein>
    <submittedName>
        <fullName evidence="4">Planctomycetes uncharacterized domain</fullName>
    </submittedName>
</protein>
<evidence type="ECO:0000313" key="3">
    <source>
        <dbReference type="EMBL" id="AMD84228.1"/>
    </source>
</evidence>
<evidence type="ECO:0000313" key="6">
    <source>
        <dbReference type="Proteomes" id="UP000215539"/>
    </source>
</evidence>
<gene>
    <name evidence="3" type="ORF">AXF12_00960</name>
    <name evidence="4" type="ORF">SAMEA44541418_01572</name>
</gene>
<dbReference type="RefSeq" id="WP_066427779.1">
    <property type="nucleotide sequence ID" value="NZ_CP014227.1"/>
</dbReference>
<dbReference type="EMBL" id="CP014227">
    <property type="protein sequence ID" value="AMD84228.1"/>
    <property type="molecule type" value="Genomic_DNA"/>
</dbReference>
<dbReference type="KEGG" id="chg:AXF12_00960"/>
<evidence type="ECO:0000313" key="5">
    <source>
        <dbReference type="Proteomes" id="UP000065822"/>
    </source>
</evidence>
<feature type="domain" description="Lipocalin-like" evidence="2">
    <location>
        <begin position="143"/>
        <end position="223"/>
    </location>
</feature>
<name>A0AAX2GYV1_9FLAO</name>
<dbReference type="AlphaFoldDB" id="A0AAX2GYV1"/>
<dbReference type="InterPro" id="IPR024311">
    <property type="entry name" value="Lipocalin-like"/>
</dbReference>
<keyword evidence="1" id="KW-0732">Signal</keyword>
<accession>A0AAX2GYV1</accession>
<organism evidence="4 6">
    <name type="scientific">Capnocytophaga haemolytica</name>
    <dbReference type="NCBI Taxonomy" id="45243"/>
    <lineage>
        <taxon>Bacteria</taxon>
        <taxon>Pseudomonadati</taxon>
        <taxon>Bacteroidota</taxon>
        <taxon>Flavobacteriia</taxon>
        <taxon>Flavobacteriales</taxon>
        <taxon>Flavobacteriaceae</taxon>
        <taxon>Capnocytophaga</taxon>
    </lineage>
</organism>
<evidence type="ECO:0000256" key="1">
    <source>
        <dbReference type="SAM" id="SignalP"/>
    </source>
</evidence>
<dbReference type="PROSITE" id="PS51257">
    <property type="entry name" value="PROKAR_LIPOPROTEIN"/>
    <property type="match status" value="1"/>
</dbReference>
<feature type="signal peptide" evidence="1">
    <location>
        <begin position="1"/>
        <end position="20"/>
    </location>
</feature>